<keyword evidence="7" id="KW-1185">Reference proteome</keyword>
<dbReference type="InterPro" id="IPR029175">
    <property type="entry name" value="EXOC2/Sec5"/>
</dbReference>
<dbReference type="GO" id="GO:0015031">
    <property type="term" value="P:protein transport"/>
    <property type="evidence" value="ECO:0007669"/>
    <property type="project" value="UniProtKB-KW"/>
</dbReference>
<evidence type="ECO:0000313" key="6">
    <source>
        <dbReference type="EMBL" id="OAF65469.1"/>
    </source>
</evidence>
<proteinExistence type="inferred from homology"/>
<comment type="similarity">
    <text evidence="1 4">Belongs to the SEC5 family.</text>
</comment>
<dbReference type="PANTHER" id="PTHR13043:SF1">
    <property type="entry name" value="EXOCYST COMPLEX COMPONENT 2"/>
    <property type="match status" value="1"/>
</dbReference>
<dbReference type="GO" id="GO:0000145">
    <property type="term" value="C:exocyst"/>
    <property type="evidence" value="ECO:0007669"/>
    <property type="project" value="UniProtKB-UniRule"/>
</dbReference>
<reference evidence="6 7" key="1">
    <citation type="submission" date="2016-04" db="EMBL/GenBank/DDBJ databases">
        <title>The genome of Intoshia linei affirms orthonectids as highly simplified spiralians.</title>
        <authorList>
            <person name="Mikhailov K.V."/>
            <person name="Slusarev G.S."/>
            <person name="Nikitin M.A."/>
            <person name="Logacheva M.D."/>
            <person name="Penin A."/>
            <person name="Aleoshin V."/>
            <person name="Panchin Y.V."/>
        </authorList>
    </citation>
    <scope>NUCLEOTIDE SEQUENCE [LARGE SCALE GENOMIC DNA]</scope>
    <source>
        <strain evidence="6">Intl2013</strain>
        <tissue evidence="6">Whole animal</tissue>
    </source>
</reference>
<evidence type="ECO:0000313" key="7">
    <source>
        <dbReference type="Proteomes" id="UP000078046"/>
    </source>
</evidence>
<evidence type="ECO:0000259" key="5">
    <source>
        <dbReference type="Pfam" id="PF15469"/>
    </source>
</evidence>
<sequence>MYNLLDNLMLQLRIFVIQQQIKLASKEILGLYDQEDWILRSYEDGHTTKLTKVFEERIKNVLIDIEPIFNDLDHELPILKNEDFCNSFSNYFCDFFNAFSGTIIILHNADAVGRDVLKKHSQEYESGSLRNSSVSESSPRKRELIMISVCINARDNLLPSIMKLTKKFRISNSSKINDECKKILDERIDYIIDSFLENSNSVLSDIISKGFCCPTLVNKHTNEAIRPYIQSLIFYLLSIFSEINNINHTILPIIFPSIIEDIMSIYQSFMHTRPNEFSYNQIVLELSAVLEITDGVEVTKDTTDQFETIFSSAPKDLNADDNRDHRLNVIDTYKKSMLIYTLPFQLMNSKFK</sequence>
<dbReference type="AlphaFoldDB" id="A0A177ATY6"/>
<name>A0A177ATY6_9BILA</name>
<accession>A0A177ATY6</accession>
<dbReference type="EMBL" id="LWCA01001277">
    <property type="protein sequence ID" value="OAF65469.1"/>
    <property type="molecule type" value="Genomic_DNA"/>
</dbReference>
<comment type="subunit">
    <text evidence="4">Component of the exocyst complex.</text>
</comment>
<feature type="domain" description="Exocyst complex component EXOC2/Sec5 N-terminal" evidence="5">
    <location>
        <begin position="4"/>
        <end position="327"/>
    </location>
</feature>
<dbReference type="Pfam" id="PF15469">
    <property type="entry name" value="Sec5"/>
    <property type="match status" value="1"/>
</dbReference>
<dbReference type="GO" id="GO:0006887">
    <property type="term" value="P:exocytosis"/>
    <property type="evidence" value="ECO:0007669"/>
    <property type="project" value="UniProtKB-KW"/>
</dbReference>
<keyword evidence="2 4" id="KW-0813">Transport</keyword>
<dbReference type="InterPro" id="IPR039481">
    <property type="entry name" value="EXOC2/Sec5_N_dom"/>
</dbReference>
<evidence type="ECO:0000256" key="3">
    <source>
        <dbReference type="ARBA" id="ARBA00022483"/>
    </source>
</evidence>
<evidence type="ECO:0000256" key="1">
    <source>
        <dbReference type="ARBA" id="ARBA00010578"/>
    </source>
</evidence>
<keyword evidence="3 4" id="KW-0268">Exocytosis</keyword>
<keyword evidence="4" id="KW-0653">Protein transport</keyword>
<protein>
    <recommendedName>
        <fullName evidence="4">Exocyst complex component 2</fullName>
    </recommendedName>
</protein>
<evidence type="ECO:0000256" key="4">
    <source>
        <dbReference type="RuleBase" id="RU365069"/>
    </source>
</evidence>
<gene>
    <name evidence="6" type="ORF">A3Q56_06806</name>
</gene>
<dbReference type="PANTHER" id="PTHR13043">
    <property type="entry name" value="EXOCYST COMPLEX COMPONENT SEC5"/>
    <property type="match status" value="1"/>
</dbReference>
<comment type="function">
    <text evidence="4">Component of the exocyst complex involved in the docking of exocytic vesicles with fusion sites on the plasma membrane.</text>
</comment>
<organism evidence="6 7">
    <name type="scientific">Intoshia linei</name>
    <dbReference type="NCBI Taxonomy" id="1819745"/>
    <lineage>
        <taxon>Eukaryota</taxon>
        <taxon>Metazoa</taxon>
        <taxon>Spiralia</taxon>
        <taxon>Lophotrochozoa</taxon>
        <taxon>Mesozoa</taxon>
        <taxon>Orthonectida</taxon>
        <taxon>Rhopaluridae</taxon>
        <taxon>Intoshia</taxon>
    </lineage>
</organism>
<dbReference type="GO" id="GO:0006893">
    <property type="term" value="P:Golgi to plasma membrane transport"/>
    <property type="evidence" value="ECO:0007669"/>
    <property type="project" value="UniProtKB-UniRule"/>
</dbReference>
<comment type="caution">
    <text evidence="6">The sequence shown here is derived from an EMBL/GenBank/DDBJ whole genome shotgun (WGS) entry which is preliminary data.</text>
</comment>
<dbReference type="Proteomes" id="UP000078046">
    <property type="component" value="Unassembled WGS sequence"/>
</dbReference>
<evidence type="ECO:0000256" key="2">
    <source>
        <dbReference type="ARBA" id="ARBA00022448"/>
    </source>
</evidence>